<feature type="region of interest" description="Disordered" evidence="1">
    <location>
        <begin position="95"/>
        <end position="151"/>
    </location>
</feature>
<keyword evidence="2" id="KW-1133">Transmembrane helix</keyword>
<feature type="signal peptide" evidence="3">
    <location>
        <begin position="1"/>
        <end position="28"/>
    </location>
</feature>
<sequence>MTQTMSMVFWMISMLSLMIITTLCTCLAFDSPATIATTPAKNSLSALFGSDRENKNEDYYYSYDVFGKIKTSKRRRLKNAARRIARSLKDKRKFSGIDNTNGDGLLSETESENHTTSKKGQRKTAPAKHEGEELPCLLRNPNDSDGDRFIDNSEFDRSVRDFAASPLRRASHGTAKRRVELDGDNSIREEDAGKASLSSHSSSFNDDDDDDNGTNPLDRRTMRLSGFDPYILVSVLTAGASFDVINGHHPEWDVLGSKSSLLALTTQDWLMSAILVTAGASTVMGIYAAVVFSLTVLYGRTALGMNADQKYDRFLERTGLQRYRGFRAFSGSLGLFCLLVIFELFKKSAGVFRLPIVVASVAILYFGKQEYDTIIEAAGPIFVSNDDGDDGDDDR</sequence>
<feature type="compositionally biased region" description="Basic residues" evidence="1">
    <location>
        <begin position="116"/>
        <end position="126"/>
    </location>
</feature>
<feature type="chain" id="PRO_5030806617" description="Calmodulin" evidence="3">
    <location>
        <begin position="29"/>
        <end position="395"/>
    </location>
</feature>
<feature type="transmembrane region" description="Helical" evidence="2">
    <location>
        <begin position="351"/>
        <end position="367"/>
    </location>
</feature>
<dbReference type="PROSITE" id="PS00018">
    <property type="entry name" value="EF_HAND_1"/>
    <property type="match status" value="1"/>
</dbReference>
<feature type="transmembrane region" description="Helical" evidence="2">
    <location>
        <begin position="269"/>
        <end position="298"/>
    </location>
</feature>
<feature type="compositionally biased region" description="Basic and acidic residues" evidence="1">
    <location>
        <begin position="177"/>
        <end position="193"/>
    </location>
</feature>
<evidence type="ECO:0008006" key="5">
    <source>
        <dbReference type="Google" id="ProtNLM"/>
    </source>
</evidence>
<protein>
    <recommendedName>
        <fullName evidence="5">Calmodulin</fullName>
    </recommendedName>
</protein>
<reference evidence="4" key="1">
    <citation type="submission" date="2021-01" db="EMBL/GenBank/DDBJ databases">
        <authorList>
            <person name="Corre E."/>
            <person name="Pelletier E."/>
            <person name="Niang G."/>
            <person name="Scheremetjew M."/>
            <person name="Finn R."/>
            <person name="Kale V."/>
            <person name="Holt S."/>
            <person name="Cochrane G."/>
            <person name="Meng A."/>
            <person name="Brown T."/>
            <person name="Cohen L."/>
        </authorList>
    </citation>
    <scope>NUCLEOTIDE SEQUENCE</scope>
    <source>
        <strain evidence="4">10249 10 AB</strain>
    </source>
</reference>
<feature type="transmembrane region" description="Helical" evidence="2">
    <location>
        <begin position="326"/>
        <end position="345"/>
    </location>
</feature>
<keyword evidence="2" id="KW-0812">Transmembrane</keyword>
<evidence type="ECO:0000313" key="4">
    <source>
        <dbReference type="EMBL" id="CAE0719907.1"/>
    </source>
</evidence>
<feature type="region of interest" description="Disordered" evidence="1">
    <location>
        <begin position="169"/>
        <end position="220"/>
    </location>
</feature>
<evidence type="ECO:0000256" key="3">
    <source>
        <dbReference type="SAM" id="SignalP"/>
    </source>
</evidence>
<dbReference type="EMBL" id="HBIX01017571">
    <property type="protein sequence ID" value="CAE0719907.1"/>
    <property type="molecule type" value="Transcribed_RNA"/>
</dbReference>
<dbReference type="InterPro" id="IPR018247">
    <property type="entry name" value="EF_Hand_1_Ca_BS"/>
</dbReference>
<proteinExistence type="predicted"/>
<keyword evidence="3" id="KW-0732">Signal</keyword>
<organism evidence="4">
    <name type="scientific">Pseudo-nitzschia australis</name>
    <dbReference type="NCBI Taxonomy" id="44445"/>
    <lineage>
        <taxon>Eukaryota</taxon>
        <taxon>Sar</taxon>
        <taxon>Stramenopiles</taxon>
        <taxon>Ochrophyta</taxon>
        <taxon>Bacillariophyta</taxon>
        <taxon>Bacillariophyceae</taxon>
        <taxon>Bacillariophycidae</taxon>
        <taxon>Bacillariales</taxon>
        <taxon>Bacillariaceae</taxon>
        <taxon>Pseudo-nitzschia</taxon>
    </lineage>
</organism>
<evidence type="ECO:0000256" key="1">
    <source>
        <dbReference type="SAM" id="MobiDB-lite"/>
    </source>
</evidence>
<dbReference type="AlphaFoldDB" id="A0A7S4ALL7"/>
<name>A0A7S4ALL7_9STRA</name>
<keyword evidence="2" id="KW-0472">Membrane</keyword>
<evidence type="ECO:0000256" key="2">
    <source>
        <dbReference type="SAM" id="Phobius"/>
    </source>
</evidence>
<gene>
    <name evidence="4" type="ORF">PAUS00366_LOCUS12661</name>
</gene>
<accession>A0A7S4ALL7</accession>